<accession>A0AAV7TZG9</accession>
<protein>
    <submittedName>
        <fullName evidence="1">Uncharacterized protein</fullName>
    </submittedName>
</protein>
<dbReference type="AlphaFoldDB" id="A0AAV7TZG9"/>
<organism evidence="1 2">
    <name type="scientific">Pleurodeles waltl</name>
    <name type="common">Iberian ribbed newt</name>
    <dbReference type="NCBI Taxonomy" id="8319"/>
    <lineage>
        <taxon>Eukaryota</taxon>
        <taxon>Metazoa</taxon>
        <taxon>Chordata</taxon>
        <taxon>Craniata</taxon>
        <taxon>Vertebrata</taxon>
        <taxon>Euteleostomi</taxon>
        <taxon>Amphibia</taxon>
        <taxon>Batrachia</taxon>
        <taxon>Caudata</taxon>
        <taxon>Salamandroidea</taxon>
        <taxon>Salamandridae</taxon>
        <taxon>Pleurodelinae</taxon>
        <taxon>Pleurodeles</taxon>
    </lineage>
</organism>
<comment type="caution">
    <text evidence="1">The sequence shown here is derived from an EMBL/GenBank/DDBJ whole genome shotgun (WGS) entry which is preliminary data.</text>
</comment>
<evidence type="ECO:0000313" key="2">
    <source>
        <dbReference type="Proteomes" id="UP001066276"/>
    </source>
</evidence>
<evidence type="ECO:0000313" key="1">
    <source>
        <dbReference type="EMBL" id="KAJ1180947.1"/>
    </source>
</evidence>
<dbReference type="Proteomes" id="UP001066276">
    <property type="component" value="Chromosome 3_2"/>
</dbReference>
<dbReference type="EMBL" id="JANPWB010000006">
    <property type="protein sequence ID" value="KAJ1180947.1"/>
    <property type="molecule type" value="Genomic_DNA"/>
</dbReference>
<proteinExistence type="predicted"/>
<gene>
    <name evidence="1" type="ORF">NDU88_006158</name>
</gene>
<reference evidence="1" key="1">
    <citation type="journal article" date="2022" name="bioRxiv">
        <title>Sequencing and chromosome-scale assembly of the giantPleurodeles waltlgenome.</title>
        <authorList>
            <person name="Brown T."/>
            <person name="Elewa A."/>
            <person name="Iarovenko S."/>
            <person name="Subramanian E."/>
            <person name="Araus A.J."/>
            <person name="Petzold A."/>
            <person name="Susuki M."/>
            <person name="Suzuki K.-i.T."/>
            <person name="Hayashi T."/>
            <person name="Toyoda A."/>
            <person name="Oliveira C."/>
            <person name="Osipova E."/>
            <person name="Leigh N.D."/>
            <person name="Simon A."/>
            <person name="Yun M.H."/>
        </authorList>
    </citation>
    <scope>NUCLEOTIDE SEQUENCE</scope>
    <source>
        <strain evidence="1">20211129_DDA</strain>
        <tissue evidence="1">Liver</tissue>
    </source>
</reference>
<sequence>MLAADTVPDVLGGAGQLCDPRGVLSGCRLPPMAGEGAAAAPVALSSEARAFQTFSLPGQTPQTLSSGCGRLAILVCRACRRVARQRVNLPWSPAGERACGRA</sequence>
<keyword evidence="2" id="KW-1185">Reference proteome</keyword>
<name>A0AAV7TZG9_PLEWA</name>